<evidence type="ECO:0000256" key="1">
    <source>
        <dbReference type="ARBA" id="ARBA00005721"/>
    </source>
</evidence>
<dbReference type="Proteomes" id="UP000270697">
    <property type="component" value="Unassembled WGS sequence"/>
</dbReference>
<evidence type="ECO:0000313" key="3">
    <source>
        <dbReference type="EMBL" id="RKT86419.1"/>
    </source>
</evidence>
<reference evidence="4 5" key="1">
    <citation type="submission" date="2016-10" db="EMBL/GenBank/DDBJ databases">
        <authorList>
            <person name="de Groot N.N."/>
        </authorList>
    </citation>
    <scope>NUCLEOTIDE SEQUENCE [LARGE SCALE GENOMIC DNA]</scope>
    <source>
        <strain evidence="4 5">CPCC 201259</strain>
    </source>
</reference>
<sequence>MVEKKTETRSREDVSTESSWTTTSGQVVETSAAGEVTEAARGRTTIAAVVVQKIAAIATREVSGVAMLGGGVARAFGALRERIPGAAAAQTAGVAVEVGEKQTAIDLVITVEYGAALVDLARAVRRNVITAVERMTGLEVVEVNIAVTDIRLPGEEEAPAPTRVE</sequence>
<dbReference type="Pfam" id="PF03780">
    <property type="entry name" value="Asp23"/>
    <property type="match status" value="1"/>
</dbReference>
<dbReference type="OrthoDB" id="9808942at2"/>
<dbReference type="PANTHER" id="PTHR34297:SF3">
    <property type="entry name" value="ALKALINE SHOCK PROTEIN 23"/>
    <property type="match status" value="1"/>
</dbReference>
<comment type="similarity">
    <text evidence="1">Belongs to the asp23 family.</text>
</comment>
<keyword evidence="6" id="KW-1185">Reference proteome</keyword>
<feature type="region of interest" description="Disordered" evidence="2">
    <location>
        <begin position="1"/>
        <end position="33"/>
    </location>
</feature>
<feature type="compositionally biased region" description="Polar residues" evidence="2">
    <location>
        <begin position="16"/>
        <end position="29"/>
    </location>
</feature>
<evidence type="ECO:0000313" key="6">
    <source>
        <dbReference type="Proteomes" id="UP000270697"/>
    </source>
</evidence>
<gene>
    <name evidence="3" type="ORF">ATL45_4786</name>
    <name evidence="4" type="ORF">SAMN05421805_10660</name>
</gene>
<feature type="compositionally biased region" description="Basic and acidic residues" evidence="2">
    <location>
        <begin position="1"/>
        <end position="14"/>
    </location>
</feature>
<dbReference type="RefSeq" id="WP_093153676.1">
    <property type="nucleotide sequence ID" value="NZ_FOUP01000006.1"/>
</dbReference>
<dbReference type="AlphaFoldDB" id="A0A1I5AZQ1"/>
<accession>A0A1I5AZQ1</accession>
<protein>
    <submittedName>
        <fullName evidence="3">Alkaline shock family protein YloU</fullName>
    </submittedName>
    <submittedName>
        <fullName evidence="4">Uncharacterized conserved protein YloU, alkaline shock protein (Asp23) family</fullName>
    </submittedName>
</protein>
<dbReference type="PANTHER" id="PTHR34297">
    <property type="entry name" value="HYPOTHETICAL CYTOSOLIC PROTEIN-RELATED"/>
    <property type="match status" value="1"/>
</dbReference>
<dbReference type="STRING" id="455193.SAMN05421805_10660"/>
<name>A0A1I5AZQ1_9PSEU</name>
<evidence type="ECO:0000313" key="4">
    <source>
        <dbReference type="EMBL" id="SFN67860.1"/>
    </source>
</evidence>
<organism evidence="4 5">
    <name type="scientific">Saccharopolyspora antimicrobica</name>
    <dbReference type="NCBI Taxonomy" id="455193"/>
    <lineage>
        <taxon>Bacteria</taxon>
        <taxon>Bacillati</taxon>
        <taxon>Actinomycetota</taxon>
        <taxon>Actinomycetes</taxon>
        <taxon>Pseudonocardiales</taxon>
        <taxon>Pseudonocardiaceae</taxon>
        <taxon>Saccharopolyspora</taxon>
    </lineage>
</organism>
<dbReference type="EMBL" id="FOUP01000006">
    <property type="protein sequence ID" value="SFN67860.1"/>
    <property type="molecule type" value="Genomic_DNA"/>
</dbReference>
<evidence type="ECO:0000256" key="2">
    <source>
        <dbReference type="SAM" id="MobiDB-lite"/>
    </source>
</evidence>
<proteinExistence type="inferred from homology"/>
<evidence type="ECO:0000313" key="5">
    <source>
        <dbReference type="Proteomes" id="UP000199398"/>
    </source>
</evidence>
<dbReference type="InterPro" id="IPR005531">
    <property type="entry name" value="Asp23"/>
</dbReference>
<dbReference type="EMBL" id="RBXX01000002">
    <property type="protein sequence ID" value="RKT86419.1"/>
    <property type="molecule type" value="Genomic_DNA"/>
</dbReference>
<dbReference type="Proteomes" id="UP000199398">
    <property type="component" value="Unassembled WGS sequence"/>
</dbReference>
<reference evidence="3 6" key="2">
    <citation type="submission" date="2018-10" db="EMBL/GenBank/DDBJ databases">
        <title>Sequencing the genomes of 1000 actinobacteria strains.</title>
        <authorList>
            <person name="Klenk H.-P."/>
        </authorList>
    </citation>
    <scope>NUCLEOTIDE SEQUENCE [LARGE SCALE GENOMIC DNA]</scope>
    <source>
        <strain evidence="3 6">DSM 45119</strain>
    </source>
</reference>